<dbReference type="OrthoDB" id="5391496at2759"/>
<feature type="region of interest" description="Disordered" evidence="1">
    <location>
        <begin position="186"/>
        <end position="219"/>
    </location>
</feature>
<protein>
    <submittedName>
        <fullName evidence="2">Uncharacterized protein</fullName>
    </submittedName>
</protein>
<reference evidence="2" key="1">
    <citation type="journal article" date="2020" name="Stud. Mycol.">
        <title>101 Dothideomycetes genomes: a test case for predicting lifestyles and emergence of pathogens.</title>
        <authorList>
            <person name="Haridas S."/>
            <person name="Albert R."/>
            <person name="Binder M."/>
            <person name="Bloem J."/>
            <person name="Labutti K."/>
            <person name="Salamov A."/>
            <person name="Andreopoulos B."/>
            <person name="Baker S."/>
            <person name="Barry K."/>
            <person name="Bills G."/>
            <person name="Bluhm B."/>
            <person name="Cannon C."/>
            <person name="Castanera R."/>
            <person name="Culley D."/>
            <person name="Daum C."/>
            <person name="Ezra D."/>
            <person name="Gonzalez J."/>
            <person name="Henrissat B."/>
            <person name="Kuo A."/>
            <person name="Liang C."/>
            <person name="Lipzen A."/>
            <person name="Lutzoni F."/>
            <person name="Magnuson J."/>
            <person name="Mondo S."/>
            <person name="Nolan M."/>
            <person name="Ohm R."/>
            <person name="Pangilinan J."/>
            <person name="Park H.-J."/>
            <person name="Ramirez L."/>
            <person name="Alfaro M."/>
            <person name="Sun H."/>
            <person name="Tritt A."/>
            <person name="Yoshinaga Y."/>
            <person name="Zwiers L.-H."/>
            <person name="Turgeon B."/>
            <person name="Goodwin S."/>
            <person name="Spatafora J."/>
            <person name="Crous P."/>
            <person name="Grigoriev I."/>
        </authorList>
    </citation>
    <scope>NUCLEOTIDE SEQUENCE</scope>
    <source>
        <strain evidence="2">CBS 116435</strain>
    </source>
</reference>
<accession>A0A9P4Q180</accession>
<evidence type="ECO:0000313" key="3">
    <source>
        <dbReference type="Proteomes" id="UP000799441"/>
    </source>
</evidence>
<evidence type="ECO:0000313" key="2">
    <source>
        <dbReference type="EMBL" id="KAF2717610.1"/>
    </source>
</evidence>
<dbReference type="AlphaFoldDB" id="A0A9P4Q180"/>
<gene>
    <name evidence="2" type="ORF">K431DRAFT_288397</name>
</gene>
<dbReference type="EMBL" id="MU003840">
    <property type="protein sequence ID" value="KAF2717610.1"/>
    <property type="molecule type" value="Genomic_DNA"/>
</dbReference>
<sequence length="263" mass="28489">MGPVELLRPVVLDPIALSGFIEYVLYNHNGPSSLVVCGTRDAFSEQLTEALLDTPTKTSGVEELEGQDVGSNEVPPKPKNTLLSAPTLRFLANCRTLKLAFCPDVTHLRAYLSKLSITDQSEGDSDPQCSSNDVRLLALLNPIALHEPTSSFSVQGLNRTFSVAIDTAYQVGAKLVIGECAAAPTRDRSLLDPDPQPSDFHENDENVPGEPSETVSPWDQQVSILNVTTKSFGAGDRGWVGRTVGLRTIAERWCTFKSLSTPH</sequence>
<evidence type="ECO:0000256" key="1">
    <source>
        <dbReference type="SAM" id="MobiDB-lite"/>
    </source>
</evidence>
<comment type="caution">
    <text evidence="2">The sequence shown here is derived from an EMBL/GenBank/DDBJ whole genome shotgun (WGS) entry which is preliminary data.</text>
</comment>
<name>A0A9P4Q180_9PEZI</name>
<dbReference type="Proteomes" id="UP000799441">
    <property type="component" value="Unassembled WGS sequence"/>
</dbReference>
<organism evidence="2 3">
    <name type="scientific">Polychaeton citri CBS 116435</name>
    <dbReference type="NCBI Taxonomy" id="1314669"/>
    <lineage>
        <taxon>Eukaryota</taxon>
        <taxon>Fungi</taxon>
        <taxon>Dikarya</taxon>
        <taxon>Ascomycota</taxon>
        <taxon>Pezizomycotina</taxon>
        <taxon>Dothideomycetes</taxon>
        <taxon>Dothideomycetidae</taxon>
        <taxon>Capnodiales</taxon>
        <taxon>Capnodiaceae</taxon>
        <taxon>Polychaeton</taxon>
    </lineage>
</organism>
<proteinExistence type="predicted"/>
<keyword evidence="3" id="KW-1185">Reference proteome</keyword>